<dbReference type="EMBL" id="CM007651">
    <property type="protein sequence ID" value="ONI30516.1"/>
    <property type="molecule type" value="Genomic_DNA"/>
</dbReference>
<dbReference type="PANTHER" id="PTHR23315">
    <property type="entry name" value="U BOX DOMAIN-CONTAINING"/>
    <property type="match status" value="1"/>
</dbReference>
<evidence type="ECO:0000256" key="3">
    <source>
        <dbReference type="ARBA" id="ARBA00012483"/>
    </source>
</evidence>
<keyword evidence="4" id="KW-0808">Transferase</keyword>
<dbReference type="InterPro" id="IPR000225">
    <property type="entry name" value="Armadillo"/>
</dbReference>
<dbReference type="eggNOG" id="KOG0167">
    <property type="taxonomic scope" value="Eukaryota"/>
</dbReference>
<evidence type="ECO:0000313" key="10">
    <source>
        <dbReference type="Proteomes" id="UP000006882"/>
    </source>
</evidence>
<dbReference type="EC" id="2.3.2.27" evidence="3"/>
<dbReference type="InterPro" id="IPR058678">
    <property type="entry name" value="ARM_PUB"/>
</dbReference>
<reference evidence="9 10" key="1">
    <citation type="journal article" date="2013" name="Nat. Genet.">
        <title>The high-quality draft genome of peach (Prunus persica) identifies unique patterns of genetic diversity, domestication and genome evolution.</title>
        <authorList>
            <consortium name="International Peach Genome Initiative"/>
            <person name="Verde I."/>
            <person name="Abbott A.G."/>
            <person name="Scalabrin S."/>
            <person name="Jung S."/>
            <person name="Shu S."/>
            <person name="Marroni F."/>
            <person name="Zhebentyayeva T."/>
            <person name="Dettori M.T."/>
            <person name="Grimwood J."/>
            <person name="Cattonaro F."/>
            <person name="Zuccolo A."/>
            <person name="Rossini L."/>
            <person name="Jenkins J."/>
            <person name="Vendramin E."/>
            <person name="Meisel L.A."/>
            <person name="Decroocq V."/>
            <person name="Sosinski B."/>
            <person name="Prochnik S."/>
            <person name="Mitros T."/>
            <person name="Policriti A."/>
            <person name="Cipriani G."/>
            <person name="Dondini L."/>
            <person name="Ficklin S."/>
            <person name="Goodstein D.M."/>
            <person name="Xuan P."/>
            <person name="Del Fabbro C."/>
            <person name="Aramini V."/>
            <person name="Copetti D."/>
            <person name="Gonzalez S."/>
            <person name="Horner D.S."/>
            <person name="Falchi R."/>
            <person name="Lucas S."/>
            <person name="Mica E."/>
            <person name="Maldonado J."/>
            <person name="Lazzari B."/>
            <person name="Bielenberg D."/>
            <person name="Pirona R."/>
            <person name="Miculan M."/>
            <person name="Barakat A."/>
            <person name="Testolin R."/>
            <person name="Stella A."/>
            <person name="Tartarini S."/>
            <person name="Tonutti P."/>
            <person name="Arus P."/>
            <person name="Orellana A."/>
            <person name="Wells C."/>
            <person name="Main D."/>
            <person name="Vizzotto G."/>
            <person name="Silva H."/>
            <person name="Salamini F."/>
            <person name="Schmutz J."/>
            <person name="Morgante M."/>
            <person name="Rokhsar D.S."/>
        </authorList>
    </citation>
    <scope>NUCLEOTIDE SEQUENCE [LARGE SCALE GENOMIC DNA]</scope>
    <source>
        <strain evidence="10">cv. Nemared</strain>
    </source>
</reference>
<comment type="pathway">
    <text evidence="2">Protein modification; protein ubiquitination.</text>
</comment>
<evidence type="ECO:0000256" key="7">
    <source>
        <dbReference type="PROSITE-ProRule" id="PRU00259"/>
    </source>
</evidence>
<protein>
    <recommendedName>
        <fullName evidence="3">RING-type E3 ubiquitin transferase</fullName>
        <ecNumber evidence="3">2.3.2.27</ecNumber>
    </recommendedName>
</protein>
<dbReference type="GO" id="GO:0005634">
    <property type="term" value="C:nucleus"/>
    <property type="evidence" value="ECO:0000318"/>
    <property type="project" value="GO_Central"/>
</dbReference>
<dbReference type="FunFam" id="3.30.40.10:FF:000442">
    <property type="entry name" value="RING-type E3 ubiquitin transferase"/>
    <property type="match status" value="1"/>
</dbReference>
<dbReference type="Pfam" id="PF25598">
    <property type="entry name" value="ARM_PUB"/>
    <property type="match status" value="1"/>
</dbReference>
<keyword evidence="6" id="KW-0833">Ubl conjugation pathway</keyword>
<dbReference type="InterPro" id="IPR016024">
    <property type="entry name" value="ARM-type_fold"/>
</dbReference>
<dbReference type="GO" id="GO:0061630">
    <property type="term" value="F:ubiquitin protein ligase activity"/>
    <property type="evidence" value="ECO:0007669"/>
    <property type="project" value="UniProtKB-EC"/>
</dbReference>
<dbReference type="FunFam" id="1.25.10.10:FF:000485">
    <property type="entry name" value="RING-type E3 ubiquitin transferase"/>
    <property type="match status" value="1"/>
</dbReference>
<dbReference type="SUPFAM" id="SSF57850">
    <property type="entry name" value="RING/U-box"/>
    <property type="match status" value="1"/>
</dbReference>
<sequence>MIQRSGSGRRILTYPAVHPCEAISPQTLLNSLITLTHIICSYKSKFIASNNRNARETVRQIGVVRVFLEEIRDGQSGLSASAVLCLSELHLAFQKVQLLLEDLTRDDARVWMLMNSDRVANHFRVLSRAMGTALDVLPLGSVNAPVEVKEHVELVTRQARKAMFEVDPDDIRVVEAVRSVLVGFEKGVVSGESHLKWVLEYLGIRKWSNCERQVKFLDSEIEVENLTEEKREVGFLSSLKGFMCYCRCVLFNVVDGERGRRSETKCSSSEVLNRLNVEDFQCPISLEIMVDPVTIRTGHSYDRSSIMKWFRAGNPICPKTGEKLKNMEVVPNLALKRLIQQYCAANCVPFAASDHRNRDIGKTRLVVAGSLAAEGATKMVAEFLSGRLHVGTREEQNKAAYEIRLLSKTSIFNRSCLVEAGVIPHLLKLLSSADSVTQENAIAALLNLSKHSKSKDAIVENGGLDLIVDVLKKGLKPEACQHAAGTMFYLASIEEYRILIGENPEVMPALMEMIKDGTDRAKKNALVAIFGLLTHPANHRRVIAAGLVPVLVNILTSSDSEVLVTDALAILSTLAEKPDGSVAISGCKALDAIVRILNSSIPRAGKEFCVSLLMALCLNGGNDVVLLLVKSPSLMGSLYSQLSEGTSRTSRKASALIRLLHEFHERRSSGPMARGVLPQERFVHVR</sequence>
<dbReference type="Proteomes" id="UP000006882">
    <property type="component" value="Chromosome G1"/>
</dbReference>
<dbReference type="Gene3D" id="1.25.10.10">
    <property type="entry name" value="Leucine-rich Repeat Variant"/>
    <property type="match status" value="2"/>
</dbReference>
<evidence type="ECO:0000259" key="8">
    <source>
        <dbReference type="PROSITE" id="PS51698"/>
    </source>
</evidence>
<dbReference type="SMART" id="SM00185">
    <property type="entry name" value="ARM"/>
    <property type="match status" value="3"/>
</dbReference>
<feature type="repeat" description="ARM" evidence="7">
    <location>
        <begin position="546"/>
        <end position="584"/>
    </location>
</feature>
<comment type="catalytic activity">
    <reaction evidence="1">
        <text>S-ubiquitinyl-[E2 ubiquitin-conjugating enzyme]-L-cysteine + [acceptor protein]-L-lysine = [E2 ubiquitin-conjugating enzyme]-L-cysteine + N(6)-ubiquitinyl-[acceptor protein]-L-lysine.</text>
        <dbReference type="EC" id="2.3.2.27"/>
    </reaction>
</comment>
<evidence type="ECO:0000256" key="6">
    <source>
        <dbReference type="ARBA" id="ARBA00022786"/>
    </source>
</evidence>
<dbReference type="InterPro" id="IPR045210">
    <property type="entry name" value="RING-Ubox_PUB"/>
</dbReference>
<keyword evidence="5" id="KW-0677">Repeat</keyword>
<dbReference type="ExpressionAtlas" id="A0A251R3E2">
    <property type="expression patterns" value="differential"/>
</dbReference>
<dbReference type="InterPro" id="IPR057623">
    <property type="entry name" value="PUB12-19-like_N"/>
</dbReference>
<dbReference type="OrthoDB" id="10064100at2759"/>
<dbReference type="AlphaFoldDB" id="A0A251R3E2"/>
<dbReference type="PANTHER" id="PTHR23315:SF307">
    <property type="entry name" value="U-BOX DOMAIN-CONTAINING PROTEIN 19"/>
    <property type="match status" value="1"/>
</dbReference>
<dbReference type="SMR" id="A0A251R3E2"/>
<dbReference type="Pfam" id="PF04564">
    <property type="entry name" value="U-box"/>
    <property type="match status" value="1"/>
</dbReference>
<dbReference type="InterPro" id="IPR013083">
    <property type="entry name" value="Znf_RING/FYVE/PHD"/>
</dbReference>
<dbReference type="GO" id="GO:0016567">
    <property type="term" value="P:protein ubiquitination"/>
    <property type="evidence" value="ECO:0007669"/>
    <property type="project" value="UniProtKB-UniPathway"/>
</dbReference>
<feature type="repeat" description="ARM" evidence="7">
    <location>
        <begin position="421"/>
        <end position="463"/>
    </location>
</feature>
<dbReference type="GO" id="GO:0005737">
    <property type="term" value="C:cytoplasm"/>
    <property type="evidence" value="ECO:0000318"/>
    <property type="project" value="GO_Central"/>
</dbReference>
<accession>A0A251R3E2</accession>
<feature type="domain" description="U-box" evidence="8">
    <location>
        <begin position="275"/>
        <end position="349"/>
    </location>
</feature>
<evidence type="ECO:0000256" key="1">
    <source>
        <dbReference type="ARBA" id="ARBA00000900"/>
    </source>
</evidence>
<evidence type="ECO:0000313" key="9">
    <source>
        <dbReference type="EMBL" id="ONI30516.1"/>
    </source>
</evidence>
<dbReference type="InterPro" id="IPR003613">
    <property type="entry name" value="Ubox_domain"/>
</dbReference>
<organism evidence="9 10">
    <name type="scientific">Prunus persica</name>
    <name type="common">Peach</name>
    <name type="synonym">Amygdalus persica</name>
    <dbReference type="NCBI Taxonomy" id="3760"/>
    <lineage>
        <taxon>Eukaryota</taxon>
        <taxon>Viridiplantae</taxon>
        <taxon>Streptophyta</taxon>
        <taxon>Embryophyta</taxon>
        <taxon>Tracheophyta</taxon>
        <taxon>Spermatophyta</taxon>
        <taxon>Magnoliopsida</taxon>
        <taxon>eudicotyledons</taxon>
        <taxon>Gunneridae</taxon>
        <taxon>Pentapetalae</taxon>
        <taxon>rosids</taxon>
        <taxon>fabids</taxon>
        <taxon>Rosales</taxon>
        <taxon>Rosaceae</taxon>
        <taxon>Amygdaloideae</taxon>
        <taxon>Amygdaleae</taxon>
        <taxon>Prunus</taxon>
    </lineage>
</organism>
<dbReference type="GO" id="GO:0010029">
    <property type="term" value="P:regulation of seed germination"/>
    <property type="evidence" value="ECO:0007669"/>
    <property type="project" value="UniProtKB-ARBA"/>
</dbReference>
<proteinExistence type="predicted"/>
<dbReference type="Pfam" id="PF25368">
    <property type="entry name" value="PUB10_N"/>
    <property type="match status" value="1"/>
</dbReference>
<evidence type="ECO:0000256" key="2">
    <source>
        <dbReference type="ARBA" id="ARBA00004906"/>
    </source>
</evidence>
<dbReference type="SUPFAM" id="SSF48371">
    <property type="entry name" value="ARM repeat"/>
    <property type="match status" value="1"/>
</dbReference>
<dbReference type="Gene3D" id="3.30.40.10">
    <property type="entry name" value="Zinc/RING finger domain, C3HC4 (zinc finger)"/>
    <property type="match status" value="1"/>
</dbReference>
<name>A0A251R3E2_PRUPE</name>
<dbReference type="InterPro" id="IPR011989">
    <property type="entry name" value="ARM-like"/>
</dbReference>
<dbReference type="PROSITE" id="PS51698">
    <property type="entry name" value="U_BOX"/>
    <property type="match status" value="1"/>
</dbReference>
<evidence type="ECO:0000256" key="4">
    <source>
        <dbReference type="ARBA" id="ARBA00022679"/>
    </source>
</evidence>
<keyword evidence="10" id="KW-1185">Reference proteome</keyword>
<dbReference type="CDD" id="cd16664">
    <property type="entry name" value="RING-Ubox_PUB"/>
    <property type="match status" value="1"/>
</dbReference>
<evidence type="ECO:0000256" key="5">
    <source>
        <dbReference type="ARBA" id="ARBA00022737"/>
    </source>
</evidence>
<dbReference type="PROSITE" id="PS50176">
    <property type="entry name" value="ARM_REPEAT"/>
    <property type="match status" value="2"/>
</dbReference>
<dbReference type="Gramene" id="ONI30516">
    <property type="protein sequence ID" value="ONI30516"/>
    <property type="gene ID" value="PRUPE_1G255000"/>
</dbReference>
<gene>
    <name evidence="9" type="ORF">PRUPE_1G255000</name>
</gene>
<dbReference type="SMART" id="SM00504">
    <property type="entry name" value="Ubox"/>
    <property type="match status" value="1"/>
</dbReference>
<dbReference type="UniPathway" id="UPA00143"/>